<dbReference type="AlphaFoldDB" id="A0A3A4A4K5"/>
<dbReference type="RefSeq" id="WP_119931050.1">
    <property type="nucleotide sequence ID" value="NZ_QZEY01000022.1"/>
</dbReference>
<dbReference type="PANTHER" id="PTHR44846:SF17">
    <property type="entry name" value="GNTR-FAMILY TRANSCRIPTIONAL REGULATOR"/>
    <property type="match status" value="1"/>
</dbReference>
<evidence type="ECO:0000259" key="6">
    <source>
        <dbReference type="PROSITE" id="PS50949"/>
    </source>
</evidence>
<dbReference type="InterPro" id="IPR009057">
    <property type="entry name" value="Homeodomain-like_sf"/>
</dbReference>
<evidence type="ECO:0000256" key="1">
    <source>
        <dbReference type="ARBA" id="ARBA00023015"/>
    </source>
</evidence>
<dbReference type="PANTHER" id="PTHR44846">
    <property type="entry name" value="MANNOSYL-D-GLYCERATE TRANSPORT/METABOLISM SYSTEM REPRESSOR MNGR-RELATED"/>
    <property type="match status" value="1"/>
</dbReference>
<gene>
    <name evidence="8" type="ORF">D5H75_35885</name>
</gene>
<evidence type="ECO:0000256" key="5">
    <source>
        <dbReference type="SAM" id="MobiDB-lite"/>
    </source>
</evidence>
<organism evidence="8 9">
    <name type="scientific">Bailinhaonella thermotolerans</name>
    <dbReference type="NCBI Taxonomy" id="1070861"/>
    <lineage>
        <taxon>Bacteria</taxon>
        <taxon>Bacillati</taxon>
        <taxon>Actinomycetota</taxon>
        <taxon>Actinomycetes</taxon>
        <taxon>Streptosporangiales</taxon>
        <taxon>Streptosporangiaceae</taxon>
        <taxon>Bailinhaonella</taxon>
    </lineage>
</organism>
<dbReference type="Gene3D" id="1.10.10.10">
    <property type="entry name" value="Winged helix-like DNA-binding domain superfamily/Winged helix DNA-binding domain"/>
    <property type="match status" value="1"/>
</dbReference>
<dbReference type="OrthoDB" id="4540879at2"/>
<keyword evidence="2 4" id="KW-0238">DNA-binding</keyword>
<dbReference type="InterPro" id="IPR036390">
    <property type="entry name" value="WH_DNA-bd_sf"/>
</dbReference>
<dbReference type="InterPro" id="IPR001647">
    <property type="entry name" value="HTH_TetR"/>
</dbReference>
<dbReference type="Gene3D" id="1.10.10.60">
    <property type="entry name" value="Homeodomain-like"/>
    <property type="match status" value="1"/>
</dbReference>
<feature type="domain" description="HTH tetR-type" evidence="7">
    <location>
        <begin position="94"/>
        <end position="154"/>
    </location>
</feature>
<keyword evidence="3" id="KW-0804">Transcription</keyword>
<keyword evidence="9" id="KW-1185">Reference proteome</keyword>
<evidence type="ECO:0000256" key="2">
    <source>
        <dbReference type="ARBA" id="ARBA00023125"/>
    </source>
</evidence>
<feature type="region of interest" description="Disordered" evidence="5">
    <location>
        <begin position="70"/>
        <end position="96"/>
    </location>
</feature>
<dbReference type="Pfam" id="PF02909">
    <property type="entry name" value="TetR_C_1"/>
    <property type="match status" value="1"/>
</dbReference>
<accession>A0A3A4A4K5</accession>
<name>A0A3A4A4K5_9ACTN</name>
<dbReference type="InterPro" id="IPR000524">
    <property type="entry name" value="Tscrpt_reg_HTH_GntR"/>
</dbReference>
<dbReference type="Pfam" id="PF00392">
    <property type="entry name" value="GntR"/>
    <property type="match status" value="1"/>
</dbReference>
<dbReference type="SUPFAM" id="SSF48498">
    <property type="entry name" value="Tetracyclin repressor-like, C-terminal domain"/>
    <property type="match status" value="1"/>
</dbReference>
<dbReference type="Proteomes" id="UP000265768">
    <property type="component" value="Unassembled WGS sequence"/>
</dbReference>
<dbReference type="GO" id="GO:0003700">
    <property type="term" value="F:DNA-binding transcription factor activity"/>
    <property type="evidence" value="ECO:0007669"/>
    <property type="project" value="InterPro"/>
</dbReference>
<comment type="caution">
    <text evidence="8">The sequence shown here is derived from an EMBL/GenBank/DDBJ whole genome shotgun (WGS) entry which is preliminary data.</text>
</comment>
<dbReference type="Pfam" id="PF00440">
    <property type="entry name" value="TetR_N"/>
    <property type="match status" value="1"/>
</dbReference>
<evidence type="ECO:0000256" key="4">
    <source>
        <dbReference type="PROSITE-ProRule" id="PRU00335"/>
    </source>
</evidence>
<dbReference type="SUPFAM" id="SSF46785">
    <property type="entry name" value="Winged helix' DNA-binding domain"/>
    <property type="match status" value="1"/>
</dbReference>
<dbReference type="Gene3D" id="1.10.357.10">
    <property type="entry name" value="Tetracycline Repressor, domain 2"/>
    <property type="match status" value="1"/>
</dbReference>
<dbReference type="PROSITE" id="PS50949">
    <property type="entry name" value="HTH_GNTR"/>
    <property type="match status" value="1"/>
</dbReference>
<evidence type="ECO:0000259" key="7">
    <source>
        <dbReference type="PROSITE" id="PS50977"/>
    </source>
</evidence>
<dbReference type="InterPro" id="IPR036271">
    <property type="entry name" value="Tet_transcr_reg_TetR-rel_C_sf"/>
</dbReference>
<proteinExistence type="predicted"/>
<dbReference type="GO" id="GO:0003677">
    <property type="term" value="F:DNA binding"/>
    <property type="evidence" value="ECO:0007669"/>
    <property type="project" value="UniProtKB-UniRule"/>
</dbReference>
<dbReference type="InterPro" id="IPR036388">
    <property type="entry name" value="WH-like_DNA-bd_sf"/>
</dbReference>
<reference evidence="8 9" key="1">
    <citation type="submission" date="2018-09" db="EMBL/GenBank/DDBJ databases">
        <title>YIM 75507 draft genome.</title>
        <authorList>
            <person name="Tang S."/>
            <person name="Feng Y."/>
        </authorList>
    </citation>
    <scope>NUCLEOTIDE SEQUENCE [LARGE SCALE GENOMIC DNA]</scope>
    <source>
        <strain evidence="8 9">YIM 75507</strain>
    </source>
</reference>
<evidence type="ECO:0000313" key="8">
    <source>
        <dbReference type="EMBL" id="RJL22594.1"/>
    </source>
</evidence>
<protein>
    <submittedName>
        <fullName evidence="8">GntR family transcriptional regulator</fullName>
    </submittedName>
</protein>
<dbReference type="EMBL" id="QZEY01000022">
    <property type="protein sequence ID" value="RJL22594.1"/>
    <property type="molecule type" value="Genomic_DNA"/>
</dbReference>
<feature type="domain" description="HTH gntR-type" evidence="6">
    <location>
        <begin position="10"/>
        <end position="78"/>
    </location>
</feature>
<evidence type="ECO:0000313" key="9">
    <source>
        <dbReference type="Proteomes" id="UP000265768"/>
    </source>
</evidence>
<dbReference type="InterPro" id="IPR050679">
    <property type="entry name" value="Bact_HTH_transcr_reg"/>
</dbReference>
<feature type="DNA-binding region" description="H-T-H motif" evidence="4">
    <location>
        <begin position="117"/>
        <end position="136"/>
    </location>
</feature>
<keyword evidence="1" id="KW-0805">Transcription regulation</keyword>
<dbReference type="SUPFAM" id="SSF46689">
    <property type="entry name" value="Homeodomain-like"/>
    <property type="match status" value="1"/>
</dbReference>
<sequence length="313" mass="34306">MDGGGRGEAEAPYARIAGDIRRRIEAGELRPGDRVPSTRQIIQRYGVAMATATKALAALRQDGLVRPVPGVGTVVNPQREESAQPRVRPAPAPDLDRPRIVGTAIATADAEGMAAVSMRRIAADLGVATMSLYRHVRNKAELLALMIDEVFQRHPLPADAPAGWRERLEVSVRLQWAIYRRHPWLAQAMSFTRPLLTPHAMLHTEWQLAALDGLGLPTSEMVHAAIGLSNHARGTAINFEPEAQARQDTGIDEQQWMDLHEAEVMEIFADYPLPTLTRIAMSDGMNVDLDSLFEFGLQRLLDGIAALAARTSP</sequence>
<dbReference type="SMART" id="SM00345">
    <property type="entry name" value="HTH_GNTR"/>
    <property type="match status" value="1"/>
</dbReference>
<evidence type="ECO:0000256" key="3">
    <source>
        <dbReference type="ARBA" id="ARBA00023163"/>
    </source>
</evidence>
<dbReference type="InterPro" id="IPR004111">
    <property type="entry name" value="Repressor_TetR_C"/>
</dbReference>
<dbReference type="PROSITE" id="PS50977">
    <property type="entry name" value="HTH_TETR_2"/>
    <property type="match status" value="1"/>
</dbReference>
<dbReference type="GO" id="GO:0045892">
    <property type="term" value="P:negative regulation of DNA-templated transcription"/>
    <property type="evidence" value="ECO:0007669"/>
    <property type="project" value="InterPro"/>
</dbReference>